<evidence type="ECO:0000256" key="7">
    <source>
        <dbReference type="ARBA" id="ARBA00022798"/>
    </source>
</evidence>
<dbReference type="Proteomes" id="UP000808146">
    <property type="component" value="Unassembled WGS sequence"/>
</dbReference>
<comment type="catalytic activity">
    <reaction evidence="10">
        <text>an acyl-CoA + a 1,2-diacyl-sn-glycerol = a triacyl-sn-glycerol + CoA</text>
        <dbReference type="Rhea" id="RHEA:10868"/>
        <dbReference type="ChEBI" id="CHEBI:17815"/>
        <dbReference type="ChEBI" id="CHEBI:57287"/>
        <dbReference type="ChEBI" id="CHEBI:58342"/>
        <dbReference type="ChEBI" id="CHEBI:64615"/>
        <dbReference type="EC" id="2.3.1.20"/>
    </reaction>
</comment>
<dbReference type="GO" id="GO:0071731">
    <property type="term" value="P:response to nitric oxide"/>
    <property type="evidence" value="ECO:0007669"/>
    <property type="project" value="TreeGrafter"/>
</dbReference>
<reference evidence="14" key="1">
    <citation type="submission" date="2020-10" db="EMBL/GenBank/DDBJ databases">
        <title>Connecting structure to function with the recovery of over 1000 high-quality activated sludge metagenome-assembled genomes encoding full-length rRNA genes using long-read sequencing.</title>
        <authorList>
            <person name="Singleton C.M."/>
            <person name="Petriglieri F."/>
            <person name="Kristensen J.M."/>
            <person name="Kirkegaard R.H."/>
            <person name="Michaelsen T.Y."/>
            <person name="Andersen M.H."/>
            <person name="Karst S.M."/>
            <person name="Dueholm M.S."/>
            <person name="Nielsen P.H."/>
            <person name="Albertsen M."/>
        </authorList>
    </citation>
    <scope>NUCLEOTIDE SEQUENCE</scope>
    <source>
        <strain evidence="14">OdNE_18-Q3-R46-58_BAT3C.305</strain>
    </source>
</reference>
<dbReference type="GO" id="GO:0004144">
    <property type="term" value="F:diacylglycerol O-acyltransferase activity"/>
    <property type="evidence" value="ECO:0007669"/>
    <property type="project" value="UniProtKB-EC"/>
</dbReference>
<name>A0A9D7LXH2_9RHOO</name>
<keyword evidence="8" id="KW-0443">Lipid metabolism</keyword>
<comment type="pathway">
    <text evidence="1">Glycerolipid metabolism; triacylglycerol biosynthesis.</text>
</comment>
<dbReference type="InterPro" id="IPR045034">
    <property type="entry name" value="O-acyltransferase_WSD1-like"/>
</dbReference>
<evidence type="ECO:0000256" key="3">
    <source>
        <dbReference type="ARBA" id="ARBA00009587"/>
    </source>
</evidence>
<dbReference type="Pfam" id="PF06974">
    <property type="entry name" value="WS_DGAT_C"/>
    <property type="match status" value="1"/>
</dbReference>
<sequence length="531" mass="58352">MKQLGGLDELFFAMERPNQCMHVAVLGIYDPSTAPGGNVRLRDIMAHIRERLDVSPVLRRRLVRVPFDLDRAYWVDEAEVDLEYHIRHIALPKPGDWRHLCIQAARLHSLVLDRSKPLWQVYVIEGIDNVEGVKPGSFAIYMKFHRGEVDGEASAKILRALHSLIAMPEHSHVAKKPLFADAVPTLVELYARSLSNAVPRVVRLWHAVSTAGVKMASLASRVLYKRVAGGTLRQSLLDELAWPQDPVKTRFAGSVSSRRIVEGVGFEMAKVQRVRKWVGGATTNDVFMATVGGAVRHYLQASGEPLWAGVAAAVPAGHQDILPGSDQGNKLNQHRVPLHVEIQSGLARLRAIRQSAGETRQTADVIGHDLLRQLADELPTRITSAVVDNLLGDYLNIVVSTVRGPDVPLYLAGAQLNRFYPIGVVKNGVGLSINGFSYCGNLWATVVSCRKMMPDPEVFADCLRQSFDALVAEVDQEELSKRARIEPVPPPRASKRRTSAPAPGQPATAGTMPHHPVRARLSTKTAPYGNA</sequence>
<keyword evidence="5" id="KW-0444">Lipid biosynthesis</keyword>
<gene>
    <name evidence="14" type="ORF">IPN75_17290</name>
</gene>
<evidence type="ECO:0000313" key="14">
    <source>
        <dbReference type="EMBL" id="MBK8892002.1"/>
    </source>
</evidence>
<dbReference type="GO" id="GO:0019432">
    <property type="term" value="P:triglyceride biosynthetic process"/>
    <property type="evidence" value="ECO:0007669"/>
    <property type="project" value="TreeGrafter"/>
</dbReference>
<keyword evidence="7" id="KW-0319">Glycerol metabolism</keyword>
<dbReference type="InterPro" id="IPR014292">
    <property type="entry name" value="Acyl_transf_WS/DGAT"/>
</dbReference>
<protein>
    <recommendedName>
        <fullName evidence="4">diacylglycerol O-acyltransferase</fullName>
        <ecNumber evidence="4">2.3.1.20</ecNumber>
    </recommendedName>
</protein>
<evidence type="ECO:0000256" key="8">
    <source>
        <dbReference type="ARBA" id="ARBA00023098"/>
    </source>
</evidence>
<dbReference type="Pfam" id="PF03007">
    <property type="entry name" value="WS_DGAT_cat"/>
    <property type="match status" value="1"/>
</dbReference>
<evidence type="ECO:0000256" key="10">
    <source>
        <dbReference type="ARBA" id="ARBA00048109"/>
    </source>
</evidence>
<feature type="compositionally biased region" description="Low complexity" evidence="11">
    <location>
        <begin position="500"/>
        <end position="513"/>
    </location>
</feature>
<comment type="caution">
    <text evidence="14">The sequence shown here is derived from an EMBL/GenBank/DDBJ whole genome shotgun (WGS) entry which is preliminary data.</text>
</comment>
<evidence type="ECO:0000256" key="4">
    <source>
        <dbReference type="ARBA" id="ARBA00013244"/>
    </source>
</evidence>
<feature type="region of interest" description="Disordered" evidence="11">
    <location>
        <begin position="480"/>
        <end position="531"/>
    </location>
</feature>
<evidence type="ECO:0000256" key="11">
    <source>
        <dbReference type="SAM" id="MobiDB-lite"/>
    </source>
</evidence>
<keyword evidence="6" id="KW-0808">Transferase</keyword>
<accession>A0A9D7LXH2</accession>
<dbReference type="AlphaFoldDB" id="A0A9D7LXH2"/>
<dbReference type="PANTHER" id="PTHR31650:SF1">
    <property type="entry name" value="WAX ESTER SYNTHASE_DIACYLGLYCEROL ACYLTRANSFERASE 4-RELATED"/>
    <property type="match status" value="1"/>
</dbReference>
<dbReference type="NCBIfam" id="TIGR02946">
    <property type="entry name" value="acyl_WS_DGAT"/>
    <property type="match status" value="1"/>
</dbReference>
<dbReference type="GO" id="GO:0001666">
    <property type="term" value="P:response to hypoxia"/>
    <property type="evidence" value="ECO:0007669"/>
    <property type="project" value="TreeGrafter"/>
</dbReference>
<keyword evidence="9" id="KW-0012">Acyltransferase</keyword>
<evidence type="ECO:0000256" key="9">
    <source>
        <dbReference type="ARBA" id="ARBA00023315"/>
    </source>
</evidence>
<dbReference type="PANTHER" id="PTHR31650">
    <property type="entry name" value="O-ACYLTRANSFERASE (WSD1-LIKE) FAMILY PROTEIN"/>
    <property type="match status" value="1"/>
</dbReference>
<dbReference type="InterPro" id="IPR004255">
    <property type="entry name" value="O-acyltransferase_WSD1_N"/>
</dbReference>
<evidence type="ECO:0000256" key="1">
    <source>
        <dbReference type="ARBA" id="ARBA00004771"/>
    </source>
</evidence>
<proteinExistence type="inferred from homology"/>
<organism evidence="14 15">
    <name type="scientific">Candidatus Dechloromonas phosphorivorans</name>
    <dbReference type="NCBI Taxonomy" id="2899244"/>
    <lineage>
        <taxon>Bacteria</taxon>
        <taxon>Pseudomonadati</taxon>
        <taxon>Pseudomonadota</taxon>
        <taxon>Betaproteobacteria</taxon>
        <taxon>Rhodocyclales</taxon>
        <taxon>Azonexaceae</taxon>
        <taxon>Dechloromonas</taxon>
    </lineage>
</organism>
<evidence type="ECO:0000256" key="2">
    <source>
        <dbReference type="ARBA" id="ARBA00005189"/>
    </source>
</evidence>
<dbReference type="EC" id="2.3.1.20" evidence="4"/>
<dbReference type="InterPro" id="IPR009721">
    <property type="entry name" value="O-acyltransferase_WSD1_C"/>
</dbReference>
<feature type="domain" description="O-acyltransferase WSD1-like N-terminal" evidence="12">
    <location>
        <begin position="4"/>
        <end position="287"/>
    </location>
</feature>
<dbReference type="GO" id="GO:0005886">
    <property type="term" value="C:plasma membrane"/>
    <property type="evidence" value="ECO:0007669"/>
    <property type="project" value="TreeGrafter"/>
</dbReference>
<feature type="domain" description="O-acyltransferase WSD1 C-terminal" evidence="13">
    <location>
        <begin position="328"/>
        <end position="470"/>
    </location>
</feature>
<evidence type="ECO:0000259" key="12">
    <source>
        <dbReference type="Pfam" id="PF03007"/>
    </source>
</evidence>
<dbReference type="GO" id="GO:0006071">
    <property type="term" value="P:glycerol metabolic process"/>
    <property type="evidence" value="ECO:0007669"/>
    <property type="project" value="UniProtKB-KW"/>
</dbReference>
<evidence type="ECO:0000256" key="5">
    <source>
        <dbReference type="ARBA" id="ARBA00022516"/>
    </source>
</evidence>
<evidence type="ECO:0000259" key="13">
    <source>
        <dbReference type="Pfam" id="PF06974"/>
    </source>
</evidence>
<evidence type="ECO:0000313" key="15">
    <source>
        <dbReference type="Proteomes" id="UP000808146"/>
    </source>
</evidence>
<evidence type="ECO:0000256" key="6">
    <source>
        <dbReference type="ARBA" id="ARBA00022679"/>
    </source>
</evidence>
<dbReference type="GO" id="GO:0051701">
    <property type="term" value="P:biological process involved in interaction with host"/>
    <property type="evidence" value="ECO:0007669"/>
    <property type="project" value="TreeGrafter"/>
</dbReference>
<comment type="similarity">
    <text evidence="3">Belongs to the long-chain O-acyltransferase family.</text>
</comment>
<comment type="pathway">
    <text evidence="2">Lipid metabolism.</text>
</comment>
<dbReference type="EMBL" id="JADKBR010000021">
    <property type="protein sequence ID" value="MBK8892002.1"/>
    <property type="molecule type" value="Genomic_DNA"/>
</dbReference>